<organism evidence="2 3">
    <name type="scientific">Autumnicola tepida</name>
    <dbReference type="NCBI Taxonomy" id="3075595"/>
    <lineage>
        <taxon>Bacteria</taxon>
        <taxon>Pseudomonadati</taxon>
        <taxon>Bacteroidota</taxon>
        <taxon>Flavobacteriia</taxon>
        <taxon>Flavobacteriales</taxon>
        <taxon>Flavobacteriaceae</taxon>
        <taxon>Autumnicola</taxon>
    </lineage>
</organism>
<proteinExistence type="predicted"/>
<keyword evidence="3" id="KW-1185">Reference proteome</keyword>
<protein>
    <submittedName>
        <fullName evidence="2">Uncharacterized protein</fullName>
    </submittedName>
</protein>
<dbReference type="Proteomes" id="UP001262889">
    <property type="component" value="Unassembled WGS sequence"/>
</dbReference>
<keyword evidence="1" id="KW-0472">Membrane</keyword>
<evidence type="ECO:0000256" key="1">
    <source>
        <dbReference type="SAM" id="Phobius"/>
    </source>
</evidence>
<comment type="caution">
    <text evidence="2">The sequence shown here is derived from an EMBL/GenBank/DDBJ whole genome shotgun (WGS) entry which is preliminary data.</text>
</comment>
<sequence>MSMEILLKLILIAVATVALPAVALRLYKRMLKVEILRYRCDFAFNRSVLSNEKLPEIHRQLLQQKYLQQRPSYLAMFFSRKPLEMQHWFNGEQLDAFFLTH</sequence>
<evidence type="ECO:0000313" key="3">
    <source>
        <dbReference type="Proteomes" id="UP001262889"/>
    </source>
</evidence>
<keyword evidence="1" id="KW-0812">Transmembrane</keyword>
<gene>
    <name evidence="2" type="ORF">RM553_12810</name>
</gene>
<accession>A0ABU3CBJ8</accession>
<dbReference type="EMBL" id="JAVRHQ010000015">
    <property type="protein sequence ID" value="MDT0643716.1"/>
    <property type="molecule type" value="Genomic_DNA"/>
</dbReference>
<keyword evidence="1" id="KW-1133">Transmembrane helix</keyword>
<reference evidence="2 3" key="1">
    <citation type="submission" date="2023-09" db="EMBL/GenBank/DDBJ databases">
        <authorList>
            <person name="Rey-Velasco X."/>
        </authorList>
    </citation>
    <scope>NUCLEOTIDE SEQUENCE [LARGE SCALE GENOMIC DNA]</scope>
    <source>
        <strain evidence="2 3">F363</strain>
    </source>
</reference>
<evidence type="ECO:0000313" key="2">
    <source>
        <dbReference type="EMBL" id="MDT0643716.1"/>
    </source>
</evidence>
<name>A0ABU3CBJ8_9FLAO</name>
<feature type="transmembrane region" description="Helical" evidence="1">
    <location>
        <begin position="6"/>
        <end position="27"/>
    </location>
</feature>
<dbReference type="RefSeq" id="WP_311535334.1">
    <property type="nucleotide sequence ID" value="NZ_JAVRHQ010000015.1"/>
</dbReference>